<sequence>MEERTFLDLTPRQVRLLELVSGVSEQAGGQTRQLMKDAAMLQRWTDLPDPAALEGIGVPDSGQLDSTRTWYRESRLPGLIKSIYMLQELEEAGVETGPCRQWFEQALAAWSPSFLAFPFDRFWRAYESRIQDTEDELTWIDGILETILLLQNEEWGRLREMPDSPYVLVIAADYDARLERWFADVEAAIPLSRMALRQLAFVATQYCEEHSLAPMDEDGSVFVIGFREDGATLVPEIQAAGQLPGLIDEILRIVRPEL</sequence>
<name>A0A140DYC1_9FIRM</name>
<dbReference type="EMBL" id="CP011391">
    <property type="protein sequence ID" value="AMK55648.1"/>
    <property type="molecule type" value="Genomic_DNA"/>
</dbReference>
<evidence type="ECO:0000313" key="2">
    <source>
        <dbReference type="Proteomes" id="UP000069771"/>
    </source>
</evidence>
<organism evidence="1 2">
    <name type="scientific">Faecalibaculum rodentium</name>
    <dbReference type="NCBI Taxonomy" id="1702221"/>
    <lineage>
        <taxon>Bacteria</taxon>
        <taxon>Bacillati</taxon>
        <taxon>Bacillota</taxon>
        <taxon>Erysipelotrichia</taxon>
        <taxon>Erysipelotrichales</taxon>
        <taxon>Erysipelotrichaceae</taxon>
        <taxon>Faecalibaculum</taxon>
    </lineage>
</organism>
<dbReference type="STRING" id="1702221.AALO17_25140"/>
<reference evidence="1 2" key="1">
    <citation type="journal article" date="2016" name="Gut Pathog.">
        <title>Whole genome sequencing of "Faecalibaculum rodentium" ALO17, isolated from C57BL/6J laboratory mouse feces.</title>
        <authorList>
            <person name="Lim S."/>
            <person name="Chang D.H."/>
            <person name="Ahn S."/>
            <person name="Kim B.C."/>
        </authorList>
    </citation>
    <scope>NUCLEOTIDE SEQUENCE [LARGE SCALE GENOMIC DNA]</scope>
    <source>
        <strain evidence="1 2">Alo17</strain>
    </source>
</reference>
<dbReference type="GeneID" id="78479021"/>
<dbReference type="RefSeq" id="WP_067559547.1">
    <property type="nucleotide sequence ID" value="NZ_CAMTBT010000004.1"/>
</dbReference>
<proteinExistence type="predicted"/>
<accession>A0A140DYC1</accession>
<dbReference type="AlphaFoldDB" id="A0A140DYC1"/>
<evidence type="ECO:0000313" key="1">
    <source>
        <dbReference type="EMBL" id="AMK55648.1"/>
    </source>
</evidence>
<dbReference type="Proteomes" id="UP000069771">
    <property type="component" value="Chromosome"/>
</dbReference>
<protein>
    <submittedName>
        <fullName evidence="1">Uncharacterized protein</fullName>
    </submittedName>
</protein>
<dbReference type="KEGG" id="fro:AALO17_25140"/>
<gene>
    <name evidence="1" type="ORF">AALO17_25140</name>
</gene>
<keyword evidence="2" id="KW-1185">Reference proteome</keyword>